<keyword evidence="5" id="KW-0804">Transcription</keyword>
<feature type="domain" description="Cyclin-like" evidence="6">
    <location>
        <begin position="137"/>
        <end position="218"/>
    </location>
</feature>
<dbReference type="EMBL" id="LAZR01000510">
    <property type="protein sequence ID" value="KKN66115.1"/>
    <property type="molecule type" value="Genomic_DNA"/>
</dbReference>
<dbReference type="CDD" id="cd20550">
    <property type="entry name" value="CYCLIN_TFIIB_archaea_like_rpt2"/>
    <property type="match status" value="1"/>
</dbReference>
<dbReference type="AlphaFoldDB" id="A0A0F9SB48"/>
<dbReference type="FunFam" id="1.10.472.10:FF:000023">
    <property type="entry name" value="Transcription initiation factor IIB"/>
    <property type="match status" value="1"/>
</dbReference>
<dbReference type="GO" id="GO:0097550">
    <property type="term" value="C:transcription preinitiation complex"/>
    <property type="evidence" value="ECO:0007669"/>
    <property type="project" value="TreeGrafter"/>
</dbReference>
<evidence type="ECO:0000256" key="2">
    <source>
        <dbReference type="ARBA" id="ARBA00013932"/>
    </source>
</evidence>
<evidence type="ECO:0000256" key="5">
    <source>
        <dbReference type="ARBA" id="ARBA00023163"/>
    </source>
</evidence>
<feature type="domain" description="Cyclin-like" evidence="6">
    <location>
        <begin position="231"/>
        <end position="312"/>
    </location>
</feature>
<dbReference type="SUPFAM" id="SSF57783">
    <property type="entry name" value="Zinc beta-ribbon"/>
    <property type="match status" value="1"/>
</dbReference>
<name>A0A0F9SB48_9ZZZZ</name>
<dbReference type="CDD" id="cd20549">
    <property type="entry name" value="CYCLIN_TFIIB_archaea_like_rpt1"/>
    <property type="match status" value="1"/>
</dbReference>
<comment type="caution">
    <text evidence="7">The sequence shown here is derived from an EMBL/GenBank/DDBJ whole genome shotgun (WGS) entry which is preliminary data.</text>
</comment>
<gene>
    <name evidence="7" type="ORF">LCGC14_0474940</name>
</gene>
<keyword evidence="4" id="KW-0805">Transcription regulation</keyword>
<dbReference type="InterPro" id="IPR023486">
    <property type="entry name" value="TFIIB_CS"/>
</dbReference>
<dbReference type="InterPro" id="IPR013763">
    <property type="entry name" value="Cyclin-like_dom"/>
</dbReference>
<sequence length="327" mass="37404">MLCISSWRETESIFNETFSKGNNLCSECGNTVFIDENRGLLVCEECGLVHSEKHIDRGPEWRAFDADQKRKRTRTGAPMTYMIHDKGLSTMIDWKNRDIFGKEIPAKMRGQIYRLRKWQSRIRVSNATERNLTFALSELDRMASNLDLQKNLRECAAKVYRDAVEAHLIRGRSIEGVVSASLYAACRMYKVPRTLNEIAEVARVAKKEISRSFRFISLELELNLNPTKPMDFLSRFISELELTSNCHKTAKRIIRMAESRGLTSGRRPTGVCAASIYASCLLENERRTQREIARVSCVTEVTVRNRFSELAENLGIGLALKINNKKI</sequence>
<dbReference type="GO" id="GO:0017025">
    <property type="term" value="F:TBP-class protein binding"/>
    <property type="evidence" value="ECO:0007669"/>
    <property type="project" value="InterPro"/>
</dbReference>
<evidence type="ECO:0000256" key="1">
    <source>
        <dbReference type="ARBA" id="ARBA00010857"/>
    </source>
</evidence>
<dbReference type="PANTHER" id="PTHR11618">
    <property type="entry name" value="TRANSCRIPTION INITIATION FACTOR IIB-RELATED"/>
    <property type="match status" value="1"/>
</dbReference>
<evidence type="ECO:0000259" key="6">
    <source>
        <dbReference type="SMART" id="SM00385"/>
    </source>
</evidence>
<dbReference type="PRINTS" id="PR00685">
    <property type="entry name" value="TIFACTORIIB"/>
</dbReference>
<dbReference type="InterPro" id="IPR036915">
    <property type="entry name" value="Cyclin-like_sf"/>
</dbReference>
<dbReference type="FunFam" id="1.10.472.170:FF:000001">
    <property type="entry name" value="Transcription initiation factor IIB"/>
    <property type="match status" value="1"/>
</dbReference>
<dbReference type="PROSITE" id="PS00782">
    <property type="entry name" value="TFIIB"/>
    <property type="match status" value="1"/>
</dbReference>
<dbReference type="PANTHER" id="PTHR11618:SF13">
    <property type="entry name" value="TRANSCRIPTION INITIATION FACTOR IIB"/>
    <property type="match status" value="1"/>
</dbReference>
<proteinExistence type="inferred from homology"/>
<dbReference type="SUPFAM" id="SSF47954">
    <property type="entry name" value="Cyclin-like"/>
    <property type="match status" value="2"/>
</dbReference>
<reference evidence="7" key="1">
    <citation type="journal article" date="2015" name="Nature">
        <title>Complex archaea that bridge the gap between prokaryotes and eukaryotes.</title>
        <authorList>
            <person name="Spang A."/>
            <person name="Saw J.H."/>
            <person name="Jorgensen S.L."/>
            <person name="Zaremba-Niedzwiedzka K."/>
            <person name="Martijn J."/>
            <person name="Lind A.E."/>
            <person name="van Eijk R."/>
            <person name="Schleper C."/>
            <person name="Guy L."/>
            <person name="Ettema T.J."/>
        </authorList>
    </citation>
    <scope>NUCLEOTIDE SEQUENCE</scope>
</reference>
<dbReference type="SMART" id="SM00385">
    <property type="entry name" value="CYCLIN"/>
    <property type="match status" value="2"/>
</dbReference>
<evidence type="ECO:0000256" key="3">
    <source>
        <dbReference type="ARBA" id="ARBA00022737"/>
    </source>
</evidence>
<dbReference type="GO" id="GO:0070897">
    <property type="term" value="P:transcription preinitiation complex assembly"/>
    <property type="evidence" value="ECO:0007669"/>
    <property type="project" value="InterPro"/>
</dbReference>
<comment type="similarity">
    <text evidence="1">Belongs to the TFIIB family.</text>
</comment>
<dbReference type="InterPro" id="IPR013137">
    <property type="entry name" value="Znf_TFIIB"/>
</dbReference>
<organism evidence="7">
    <name type="scientific">marine sediment metagenome</name>
    <dbReference type="NCBI Taxonomy" id="412755"/>
    <lineage>
        <taxon>unclassified sequences</taxon>
        <taxon>metagenomes</taxon>
        <taxon>ecological metagenomes</taxon>
    </lineage>
</organism>
<keyword evidence="3" id="KW-0677">Repeat</keyword>
<dbReference type="HAMAP" id="MF_00383">
    <property type="entry name" value="TF2B_arch"/>
    <property type="match status" value="1"/>
</dbReference>
<evidence type="ECO:0000256" key="4">
    <source>
        <dbReference type="ARBA" id="ARBA00023015"/>
    </source>
</evidence>
<evidence type="ECO:0000313" key="7">
    <source>
        <dbReference type="EMBL" id="KKN66115.1"/>
    </source>
</evidence>
<dbReference type="InterPro" id="IPR000812">
    <property type="entry name" value="TFIIB"/>
</dbReference>
<dbReference type="NCBIfam" id="NF001658">
    <property type="entry name" value="PRK00423.1"/>
    <property type="match status" value="1"/>
</dbReference>
<dbReference type="InterPro" id="IPR023484">
    <property type="entry name" value="TFIIB_arc"/>
</dbReference>
<protein>
    <recommendedName>
        <fullName evidence="2">Transcription initiation factor IIB</fullName>
    </recommendedName>
</protein>
<dbReference type="Pfam" id="PF08271">
    <property type="entry name" value="Zn_Ribbon_TF"/>
    <property type="match status" value="1"/>
</dbReference>
<dbReference type="Pfam" id="PF00382">
    <property type="entry name" value="TFIIB"/>
    <property type="match status" value="2"/>
</dbReference>
<dbReference type="Gene3D" id="1.10.472.170">
    <property type="match status" value="1"/>
</dbReference>
<dbReference type="InterPro" id="IPR013150">
    <property type="entry name" value="TFIIB_cyclin"/>
</dbReference>
<dbReference type="Gene3D" id="1.10.472.10">
    <property type="entry name" value="Cyclin-like"/>
    <property type="match status" value="1"/>
</dbReference>
<accession>A0A0F9SB48</accession>